<evidence type="ECO:0000313" key="3">
    <source>
        <dbReference type="Proteomes" id="UP000029861"/>
    </source>
</evidence>
<evidence type="ECO:0000313" key="1">
    <source>
        <dbReference type="EMBL" id="GAB0172733.1"/>
    </source>
</evidence>
<dbReference type="Pfam" id="PF13306">
    <property type="entry name" value="LRR_5"/>
    <property type="match status" value="1"/>
</dbReference>
<dbReference type="InterPro" id="IPR032675">
    <property type="entry name" value="LRR_dom_sf"/>
</dbReference>
<dbReference type="Proteomes" id="UP001562457">
    <property type="component" value="Unassembled WGS sequence"/>
</dbReference>
<dbReference type="AlphaFoldDB" id="A0A4U8TK89"/>
<reference evidence="2 3" key="1">
    <citation type="journal article" date="2014" name="Genome Announc.">
        <title>Draft genome sequences of eight enterohepatic helicobacter species isolated from both laboratory and wild rodents.</title>
        <authorList>
            <person name="Sheh A."/>
            <person name="Shen Z."/>
            <person name="Fox J.G."/>
        </authorList>
    </citation>
    <scope>NUCLEOTIDE SEQUENCE [LARGE SCALE GENOMIC DNA]</scope>
    <source>
        <strain evidence="2 3">ATCC 49310</strain>
    </source>
</reference>
<dbReference type="EMBL" id="JRPK02000004">
    <property type="protein sequence ID" value="TLD99197.1"/>
    <property type="molecule type" value="Genomic_DNA"/>
</dbReference>
<dbReference type="SUPFAM" id="SSF52058">
    <property type="entry name" value="L domain-like"/>
    <property type="match status" value="1"/>
</dbReference>
<dbReference type="STRING" id="50960.LS81_01555"/>
<name>A0A4U8TK89_9HELI</name>
<dbReference type="EMBL" id="BAAFHN010000012">
    <property type="protein sequence ID" value="GAB0172733.1"/>
    <property type="molecule type" value="Genomic_DNA"/>
</dbReference>
<accession>A0A4U8TK89</accession>
<protein>
    <submittedName>
        <fullName evidence="2">Leucine-rich repeat domain-containing protein</fullName>
    </submittedName>
</protein>
<keyword evidence="4" id="KW-1185">Reference proteome</keyword>
<dbReference type="InterPro" id="IPR026906">
    <property type="entry name" value="LRR_5"/>
</dbReference>
<organism evidence="2 3">
    <name type="scientific">Helicobacter trogontum</name>
    <dbReference type="NCBI Taxonomy" id="50960"/>
    <lineage>
        <taxon>Bacteria</taxon>
        <taxon>Pseudomonadati</taxon>
        <taxon>Campylobacterota</taxon>
        <taxon>Epsilonproteobacteria</taxon>
        <taxon>Campylobacterales</taxon>
        <taxon>Helicobacteraceae</taxon>
        <taxon>Helicobacter</taxon>
    </lineage>
</organism>
<comment type="caution">
    <text evidence="2">The sequence shown here is derived from an EMBL/GenBank/DDBJ whole genome shotgun (WGS) entry which is preliminary data.</text>
</comment>
<sequence>MKLTEEKVKPLGLDTKEELVIPKDIKVIEGETFRYNKNIRKIIMNEGLEVIKSSAFASCETLEEIIFPTSLKTIGNSTFKKCSSLKNLNFNEGLEVIKDCAFSERKSLKR</sequence>
<dbReference type="RefSeq" id="WP_034316764.1">
    <property type="nucleotide sequence ID" value="NZ_BAAFHN010000012.1"/>
</dbReference>
<evidence type="ECO:0000313" key="2">
    <source>
        <dbReference type="EMBL" id="TLD99197.1"/>
    </source>
</evidence>
<reference evidence="2" key="2">
    <citation type="submission" date="2018-04" db="EMBL/GenBank/DDBJ databases">
        <authorList>
            <person name="Sheh A."/>
            <person name="Shen Z."/>
            <person name="Mannion A.J."/>
            <person name="Fox J.G."/>
        </authorList>
    </citation>
    <scope>NUCLEOTIDE SEQUENCE</scope>
    <source>
        <strain evidence="2">ATCC 49310</strain>
    </source>
</reference>
<gene>
    <name evidence="2" type="ORF">LS80_001945</name>
    <name evidence="1" type="ORF">NHP164001_07470</name>
</gene>
<evidence type="ECO:0000313" key="4">
    <source>
        <dbReference type="Proteomes" id="UP001562457"/>
    </source>
</evidence>
<proteinExistence type="predicted"/>
<reference evidence="1 4" key="3">
    <citation type="submission" date="2024-06" db="EMBL/GenBank/DDBJ databases">
        <title>Draft genome sequence of Helicobacter trogontum NHP16-4001.</title>
        <authorList>
            <person name="Rimbara E."/>
            <person name="Suzuki M."/>
        </authorList>
    </citation>
    <scope>NUCLEOTIDE SEQUENCE [LARGE SCALE GENOMIC DNA]</scope>
    <source>
        <strain evidence="1 4">NHP16-4001</strain>
    </source>
</reference>
<dbReference type="Gene3D" id="3.80.10.10">
    <property type="entry name" value="Ribonuclease Inhibitor"/>
    <property type="match status" value="1"/>
</dbReference>
<dbReference type="Proteomes" id="UP000029861">
    <property type="component" value="Unassembled WGS sequence"/>
</dbReference>